<dbReference type="GO" id="GO:0005881">
    <property type="term" value="C:cytoplasmic microtubule"/>
    <property type="evidence" value="ECO:0000318"/>
    <property type="project" value="GO_Central"/>
</dbReference>
<keyword evidence="3" id="KW-0963">Cytoplasm</keyword>
<accession>A0A2R6W1P6</accession>
<evidence type="ECO:0000256" key="3">
    <source>
        <dbReference type="ARBA" id="ARBA00022490"/>
    </source>
</evidence>
<reference evidence="8" key="2">
    <citation type="submission" date="2017-12" db="EMBL/GenBank/DDBJ databases">
        <title>WGS assembly of Marchantia polymorpha.</title>
        <authorList>
            <person name="Bowman J.L."/>
            <person name="Kohchi T."/>
            <person name="Yamato K.T."/>
            <person name="Jenkins J."/>
            <person name="Shu S."/>
            <person name="Ishizaki K."/>
            <person name="Yamaoka S."/>
            <person name="Nishihama R."/>
            <person name="Nakamura Y."/>
            <person name="Berger F."/>
            <person name="Adam C."/>
            <person name="Aki S.S."/>
            <person name="Althoff F."/>
            <person name="Araki T."/>
            <person name="Arteaga-Vazquez M.A."/>
            <person name="Balasubrmanian S."/>
            <person name="Bauer D."/>
            <person name="Boehm C.R."/>
            <person name="Briginshaw L."/>
            <person name="Caballero-Perez J."/>
            <person name="Catarino B."/>
            <person name="Chen F."/>
            <person name="Chiyoda S."/>
            <person name="Chovatia M."/>
            <person name="Davies K.M."/>
            <person name="Delmans M."/>
            <person name="Demura T."/>
            <person name="Dierschke T."/>
            <person name="Dolan L."/>
            <person name="Dorantes-Acosta A.E."/>
            <person name="Eklund D.M."/>
            <person name="Florent S.N."/>
            <person name="Flores-Sandoval E."/>
            <person name="Fujiyama A."/>
            <person name="Fukuzawa H."/>
            <person name="Galik B."/>
            <person name="Grimanelli D."/>
            <person name="Grimwood J."/>
            <person name="Grossniklaus U."/>
            <person name="Hamada T."/>
            <person name="Haseloff J."/>
            <person name="Hetherington A.J."/>
            <person name="Higo A."/>
            <person name="Hirakawa Y."/>
            <person name="Hundley H.N."/>
            <person name="Ikeda Y."/>
            <person name="Inoue K."/>
            <person name="Inoue S."/>
            <person name="Ishida S."/>
            <person name="Jia Q."/>
            <person name="Kakita M."/>
            <person name="Kanazawa T."/>
            <person name="Kawai Y."/>
            <person name="Kawashima T."/>
            <person name="Kennedy M."/>
            <person name="Kinose K."/>
            <person name="Kinoshita T."/>
            <person name="Kohara Y."/>
            <person name="Koide E."/>
            <person name="Komatsu K."/>
            <person name="Kopischke S."/>
            <person name="Kubo M."/>
            <person name="Kyozuka J."/>
            <person name="Lagercrantz U."/>
            <person name="Lin S.S."/>
            <person name="Lindquist E."/>
            <person name="Lipzen A.M."/>
            <person name="Lu C."/>
            <person name="Luna E.D."/>
            <person name="Martienssen R.A."/>
            <person name="Minamino N."/>
            <person name="Mizutani M."/>
            <person name="Mizutani M."/>
            <person name="Mochizuki N."/>
            <person name="Monte I."/>
            <person name="Mosher R."/>
            <person name="Nagasaki H."/>
            <person name="Nakagami H."/>
            <person name="Naramoto S."/>
            <person name="Nishitani K."/>
            <person name="Ohtani M."/>
            <person name="Okamoto T."/>
            <person name="Okumura M."/>
            <person name="Phillips J."/>
            <person name="Pollak B."/>
            <person name="Reinders A."/>
            <person name="Roevekamp M."/>
            <person name="Sano R."/>
            <person name="Sawa S."/>
            <person name="Schmid M.W."/>
            <person name="Shirakawa M."/>
            <person name="Solano R."/>
            <person name="Spunde A."/>
            <person name="Suetsugu N."/>
            <person name="Sugano S."/>
            <person name="Sugiyama A."/>
            <person name="Sun R."/>
            <person name="Suzuki Y."/>
            <person name="Takenaka M."/>
            <person name="Takezawa D."/>
            <person name="Tomogane H."/>
            <person name="Tsuzuki M."/>
            <person name="Ueda T."/>
            <person name="Umeda M."/>
            <person name="Ward J.M."/>
            <person name="Watanabe Y."/>
            <person name="Yazaki K."/>
            <person name="Yokoyama R."/>
            <person name="Yoshitake Y."/>
            <person name="Yotsui I."/>
            <person name="Zachgo S."/>
            <person name="Schmutz J."/>
        </authorList>
    </citation>
    <scope>NUCLEOTIDE SEQUENCE [LARGE SCALE GENOMIC DNA]</scope>
    <source>
        <strain evidence="8">Tak-1</strain>
    </source>
</reference>
<comment type="subcellular location">
    <subcellularLocation>
        <location evidence="1">Cell projection</location>
        <location evidence="1">Cilium</location>
    </subcellularLocation>
    <subcellularLocation>
        <location evidence="2">Cytoplasm</location>
        <location evidence="2">Cytoskeleton</location>
    </subcellularLocation>
</comment>
<dbReference type="InterPro" id="IPR052102">
    <property type="entry name" value="Enkurin_domain-protein"/>
</dbReference>
<dbReference type="GO" id="GO:0005929">
    <property type="term" value="C:cilium"/>
    <property type="evidence" value="ECO:0007669"/>
    <property type="project" value="UniProtKB-SubCell"/>
</dbReference>
<proteinExistence type="predicted"/>
<dbReference type="Pfam" id="PF13864">
    <property type="entry name" value="Enkurin"/>
    <property type="match status" value="1"/>
</dbReference>
<evidence type="ECO:0000256" key="4">
    <source>
        <dbReference type="ARBA" id="ARBA00023212"/>
    </source>
</evidence>
<evidence type="ECO:0000256" key="2">
    <source>
        <dbReference type="ARBA" id="ARBA00004245"/>
    </source>
</evidence>
<keyword evidence="9" id="KW-1185">Reference proteome</keyword>
<keyword evidence="4" id="KW-0206">Cytoskeleton</keyword>
<feature type="compositionally biased region" description="Basic and acidic residues" evidence="6">
    <location>
        <begin position="1"/>
        <end position="14"/>
    </location>
</feature>
<evidence type="ECO:0000256" key="5">
    <source>
        <dbReference type="ARBA" id="ARBA00023273"/>
    </source>
</evidence>
<dbReference type="EMBL" id="KZ772853">
    <property type="protein sequence ID" value="PTQ27773.1"/>
    <property type="molecule type" value="Genomic_DNA"/>
</dbReference>
<name>A0A2R6W1P6_MARPO</name>
<dbReference type="OrthoDB" id="10264920at2759"/>
<dbReference type="Gramene" id="Mp6g17360.1">
    <property type="protein sequence ID" value="Mp6g17360.1.cds"/>
    <property type="gene ID" value="Mp6g17360"/>
</dbReference>
<reference evidence="9" key="1">
    <citation type="journal article" date="2017" name="Cell">
        <title>Insights into land plant evolution garnered from the Marchantia polymorpha genome.</title>
        <authorList>
            <person name="Bowman J.L."/>
            <person name="Kohchi T."/>
            <person name="Yamato K.T."/>
            <person name="Jenkins J."/>
            <person name="Shu S."/>
            <person name="Ishizaki K."/>
            <person name="Yamaoka S."/>
            <person name="Nishihama R."/>
            <person name="Nakamura Y."/>
            <person name="Berger F."/>
            <person name="Adam C."/>
            <person name="Aki S.S."/>
            <person name="Althoff F."/>
            <person name="Araki T."/>
            <person name="Arteaga-Vazquez M.A."/>
            <person name="Balasubrmanian S."/>
            <person name="Barry K."/>
            <person name="Bauer D."/>
            <person name="Boehm C.R."/>
            <person name="Briginshaw L."/>
            <person name="Caballero-Perez J."/>
            <person name="Catarino B."/>
            <person name="Chen F."/>
            <person name="Chiyoda S."/>
            <person name="Chovatia M."/>
            <person name="Davies K.M."/>
            <person name="Delmans M."/>
            <person name="Demura T."/>
            <person name="Dierschke T."/>
            <person name="Dolan L."/>
            <person name="Dorantes-Acosta A.E."/>
            <person name="Eklund D.M."/>
            <person name="Florent S.N."/>
            <person name="Flores-Sandoval E."/>
            <person name="Fujiyama A."/>
            <person name="Fukuzawa H."/>
            <person name="Galik B."/>
            <person name="Grimanelli D."/>
            <person name="Grimwood J."/>
            <person name="Grossniklaus U."/>
            <person name="Hamada T."/>
            <person name="Haseloff J."/>
            <person name="Hetherington A.J."/>
            <person name="Higo A."/>
            <person name="Hirakawa Y."/>
            <person name="Hundley H.N."/>
            <person name="Ikeda Y."/>
            <person name="Inoue K."/>
            <person name="Inoue S.I."/>
            <person name="Ishida S."/>
            <person name="Jia Q."/>
            <person name="Kakita M."/>
            <person name="Kanazawa T."/>
            <person name="Kawai Y."/>
            <person name="Kawashima T."/>
            <person name="Kennedy M."/>
            <person name="Kinose K."/>
            <person name="Kinoshita T."/>
            <person name="Kohara Y."/>
            <person name="Koide E."/>
            <person name="Komatsu K."/>
            <person name="Kopischke S."/>
            <person name="Kubo M."/>
            <person name="Kyozuka J."/>
            <person name="Lagercrantz U."/>
            <person name="Lin S.S."/>
            <person name="Lindquist E."/>
            <person name="Lipzen A.M."/>
            <person name="Lu C.W."/>
            <person name="De Luna E."/>
            <person name="Martienssen R.A."/>
            <person name="Minamino N."/>
            <person name="Mizutani M."/>
            <person name="Mizutani M."/>
            <person name="Mochizuki N."/>
            <person name="Monte I."/>
            <person name="Mosher R."/>
            <person name="Nagasaki H."/>
            <person name="Nakagami H."/>
            <person name="Naramoto S."/>
            <person name="Nishitani K."/>
            <person name="Ohtani M."/>
            <person name="Okamoto T."/>
            <person name="Okumura M."/>
            <person name="Phillips J."/>
            <person name="Pollak B."/>
            <person name="Reinders A."/>
            <person name="Rovekamp M."/>
            <person name="Sano R."/>
            <person name="Sawa S."/>
            <person name="Schmid M.W."/>
            <person name="Shirakawa M."/>
            <person name="Solano R."/>
            <person name="Spunde A."/>
            <person name="Suetsugu N."/>
            <person name="Sugano S."/>
            <person name="Sugiyama A."/>
            <person name="Sun R."/>
            <person name="Suzuki Y."/>
            <person name="Takenaka M."/>
            <person name="Takezawa D."/>
            <person name="Tomogane H."/>
            <person name="Tsuzuki M."/>
            <person name="Ueda T."/>
            <person name="Umeda M."/>
            <person name="Ward J.M."/>
            <person name="Watanabe Y."/>
            <person name="Yazaki K."/>
            <person name="Yokoyama R."/>
            <person name="Yoshitake Y."/>
            <person name="Yotsui I."/>
            <person name="Zachgo S."/>
            <person name="Schmutz J."/>
        </authorList>
    </citation>
    <scope>NUCLEOTIDE SEQUENCE [LARGE SCALE GENOMIC DNA]</scope>
    <source>
        <strain evidence="9">Tak-1</strain>
    </source>
</reference>
<sequence length="551" mass="64755">MDAEGDGERTNYDRDTEDERGEPGTGNHESEETRDSNRDERRRDHEAEEGGDYERGEGRDHQSTGEEEDERENNGYCYPYTTKRRPRPRQRDIRHVNYAFGEPHVDLAEREAQEWLDNLSLAEEEENDTSKIRPKGPKYRTGTTNESPQMLERLQRCEQDQERHEYRKAIPRTEKRNGSEDIYPVLHVDENEKKPEKAVPLALWGNTRRSALGNNSASVYAVMHPSSEKGDNFFRKKPRIKKRNYLRDHKVAIAEMSAMAHLYKQEVSEEETRRAAAIKIWDGKNCPKTEFQKRRRDCPDFVERNVEAIAEQSRYARELREFTWPNYSFTPNRGKVPKYLRQRKRELLDQAEERDREEVIHTVPEGRKMMSEADRLQVLENLEQRHKQLIKTLKSFPLVYDTAHQIRLKSEIDQELKEIEASHSYYNNPKVYLSEIEPHPREITSAKHPLCSQRRSNSAFPHLDHHYLQSNSQNKKYETGESSTARQNIIPMTYSNNRCDTCFAQMQKVIKGSESRKPLRCIACTLKLKTRNRSLWSLKQGVRPHTTAASR</sequence>
<dbReference type="Proteomes" id="UP000244005">
    <property type="component" value="Unassembled WGS sequence"/>
</dbReference>
<dbReference type="AlphaFoldDB" id="A0A2R6W1P6"/>
<organism evidence="8 9">
    <name type="scientific">Marchantia polymorpha</name>
    <name type="common">Common liverwort</name>
    <name type="synonym">Marchantia aquatica</name>
    <dbReference type="NCBI Taxonomy" id="3197"/>
    <lineage>
        <taxon>Eukaryota</taxon>
        <taxon>Viridiplantae</taxon>
        <taxon>Streptophyta</taxon>
        <taxon>Embryophyta</taxon>
        <taxon>Marchantiophyta</taxon>
        <taxon>Marchantiopsida</taxon>
        <taxon>Marchantiidae</taxon>
        <taxon>Marchantiales</taxon>
        <taxon>Marchantiaceae</taxon>
        <taxon>Marchantia</taxon>
    </lineage>
</organism>
<dbReference type="PANTHER" id="PTHR21490:SF2">
    <property type="entry name" value="ENKURIN DOMAIN-CONTAINING PROTEIN 1"/>
    <property type="match status" value="1"/>
</dbReference>
<protein>
    <recommendedName>
        <fullName evidence="7">Enkurin domain-containing protein</fullName>
    </recommendedName>
</protein>
<feature type="domain" description="Enkurin" evidence="7">
    <location>
        <begin position="342"/>
        <end position="434"/>
    </location>
</feature>
<evidence type="ECO:0000313" key="8">
    <source>
        <dbReference type="EMBL" id="PTQ27773.1"/>
    </source>
</evidence>
<dbReference type="EMBL" id="KZ772853">
    <property type="protein sequence ID" value="PTQ27774.1"/>
    <property type="molecule type" value="Genomic_DNA"/>
</dbReference>
<gene>
    <name evidence="8" type="ORF">MARPO_0184s0014</name>
</gene>
<evidence type="ECO:0000256" key="1">
    <source>
        <dbReference type="ARBA" id="ARBA00004138"/>
    </source>
</evidence>
<feature type="region of interest" description="Disordered" evidence="6">
    <location>
        <begin position="1"/>
        <end position="92"/>
    </location>
</feature>
<dbReference type="InterPro" id="IPR027012">
    <property type="entry name" value="Enkurin_dom"/>
</dbReference>
<feature type="region of interest" description="Disordered" evidence="6">
    <location>
        <begin position="121"/>
        <end position="145"/>
    </location>
</feature>
<feature type="compositionally biased region" description="Basic and acidic residues" evidence="6">
    <location>
        <begin position="28"/>
        <end position="64"/>
    </location>
</feature>
<dbReference type="PANTHER" id="PTHR21490">
    <property type="entry name" value="ENKURIN-RELATED"/>
    <property type="match status" value="1"/>
</dbReference>
<evidence type="ECO:0000259" key="7">
    <source>
        <dbReference type="PROSITE" id="PS51665"/>
    </source>
</evidence>
<keyword evidence="5" id="KW-0966">Cell projection</keyword>
<evidence type="ECO:0000256" key="6">
    <source>
        <dbReference type="SAM" id="MobiDB-lite"/>
    </source>
</evidence>
<dbReference type="PROSITE" id="PS51665">
    <property type="entry name" value="ENKURIN"/>
    <property type="match status" value="1"/>
</dbReference>
<evidence type="ECO:0000313" key="9">
    <source>
        <dbReference type="Proteomes" id="UP000244005"/>
    </source>
</evidence>